<gene>
    <name evidence="1" type="ORF">RPERSI_LOCUS35905</name>
</gene>
<name>A0ACA9SVG0_9GLOM</name>
<protein>
    <submittedName>
        <fullName evidence="1">1940_t:CDS:1</fullName>
    </submittedName>
</protein>
<organism evidence="1 2">
    <name type="scientific">Racocetra persica</name>
    <dbReference type="NCBI Taxonomy" id="160502"/>
    <lineage>
        <taxon>Eukaryota</taxon>
        <taxon>Fungi</taxon>
        <taxon>Fungi incertae sedis</taxon>
        <taxon>Mucoromycota</taxon>
        <taxon>Glomeromycotina</taxon>
        <taxon>Glomeromycetes</taxon>
        <taxon>Diversisporales</taxon>
        <taxon>Gigasporaceae</taxon>
        <taxon>Racocetra</taxon>
    </lineage>
</organism>
<sequence>YEENGEKKYESHPSSPLTYYNFDLVGIECPEIGLDYEEQEPSS</sequence>
<feature type="non-terminal residue" evidence="1">
    <location>
        <position position="1"/>
    </location>
</feature>
<reference evidence="1" key="1">
    <citation type="submission" date="2021-06" db="EMBL/GenBank/DDBJ databases">
        <authorList>
            <person name="Kallberg Y."/>
            <person name="Tangrot J."/>
            <person name="Rosling A."/>
        </authorList>
    </citation>
    <scope>NUCLEOTIDE SEQUENCE</scope>
    <source>
        <strain evidence="1">MA461A</strain>
    </source>
</reference>
<keyword evidence="2" id="KW-1185">Reference proteome</keyword>
<evidence type="ECO:0000313" key="2">
    <source>
        <dbReference type="Proteomes" id="UP000789920"/>
    </source>
</evidence>
<dbReference type="EMBL" id="CAJVQC010168881">
    <property type="protein sequence ID" value="CAG8850061.1"/>
    <property type="molecule type" value="Genomic_DNA"/>
</dbReference>
<comment type="caution">
    <text evidence="1">The sequence shown here is derived from an EMBL/GenBank/DDBJ whole genome shotgun (WGS) entry which is preliminary data.</text>
</comment>
<dbReference type="Proteomes" id="UP000789920">
    <property type="component" value="Unassembled WGS sequence"/>
</dbReference>
<accession>A0ACA9SVG0</accession>
<evidence type="ECO:0000313" key="1">
    <source>
        <dbReference type="EMBL" id="CAG8850061.1"/>
    </source>
</evidence>
<proteinExistence type="predicted"/>